<evidence type="ECO:0000313" key="2">
    <source>
        <dbReference type="Proteomes" id="UP000001959"/>
    </source>
</evidence>
<dbReference type="Proteomes" id="UP000001959">
    <property type="component" value="Chromosome"/>
</dbReference>
<dbReference type="HOGENOM" id="CLU_1193506_0_0_5"/>
<dbReference type="KEGG" id="hne:HNE_2067"/>
<organism evidence="1 2">
    <name type="scientific">Hyphomonas neptunium (strain ATCC 15444)</name>
    <dbReference type="NCBI Taxonomy" id="228405"/>
    <lineage>
        <taxon>Bacteria</taxon>
        <taxon>Pseudomonadati</taxon>
        <taxon>Pseudomonadota</taxon>
        <taxon>Alphaproteobacteria</taxon>
        <taxon>Hyphomonadales</taxon>
        <taxon>Hyphomonadaceae</taxon>
        <taxon>Hyphomonas</taxon>
    </lineage>
</organism>
<gene>
    <name evidence="1" type="ordered locus">HNE_2067</name>
</gene>
<dbReference type="Gene3D" id="3.20.20.450">
    <property type="entry name" value="EAL domain"/>
    <property type="match status" value="1"/>
</dbReference>
<dbReference type="InterPro" id="IPR035919">
    <property type="entry name" value="EAL_sf"/>
</dbReference>
<sequence length="225" mass="24144">MTSLNTHSASPRLEQSRVRLLPVVHLVAGDMLGMVAEEAMEFEERVRFGPVTGSAADTDPAKWLADRLGRVASAAWADGATGRPILVPAPMAALANANTAVACDAAVRRTTMCQQEFCLMFSDAAFAGETVDCSSRVARLRKAGFRVGIDMRQSWHTALSESLRLMIDTIRVDADALEASPDLQELVMIARESGILVVADNANWRDGEFLEETGVAGAIAPRTDA</sequence>
<keyword evidence="2" id="KW-1185">Reference proteome</keyword>
<dbReference type="AlphaFoldDB" id="Q0C0H8"/>
<proteinExistence type="predicted"/>
<name>Q0C0H8_HYPNA</name>
<evidence type="ECO:0000313" key="1">
    <source>
        <dbReference type="EMBL" id="ABI77442.1"/>
    </source>
</evidence>
<dbReference type="RefSeq" id="WP_011647064.1">
    <property type="nucleotide sequence ID" value="NC_008358.1"/>
</dbReference>
<accession>Q0C0H8</accession>
<dbReference type="STRING" id="228405.HNE_2067"/>
<protein>
    <submittedName>
        <fullName evidence="1">Uncharacterized protein</fullName>
    </submittedName>
</protein>
<dbReference type="eggNOG" id="COG2200">
    <property type="taxonomic scope" value="Bacteria"/>
</dbReference>
<dbReference type="EMBL" id="CP000158">
    <property type="protein sequence ID" value="ABI77442.1"/>
    <property type="molecule type" value="Genomic_DNA"/>
</dbReference>
<dbReference type="SUPFAM" id="SSF141868">
    <property type="entry name" value="EAL domain-like"/>
    <property type="match status" value="1"/>
</dbReference>
<reference evidence="1 2" key="1">
    <citation type="journal article" date="2006" name="J. Bacteriol.">
        <title>Comparative genomic evidence for a close relationship between the dimorphic prosthecate bacteria Hyphomonas neptunium and Caulobacter crescentus.</title>
        <authorList>
            <person name="Badger J.H."/>
            <person name="Hoover T.R."/>
            <person name="Brun Y.V."/>
            <person name="Weiner R.M."/>
            <person name="Laub M.T."/>
            <person name="Alexandre G."/>
            <person name="Mrazek J."/>
            <person name="Ren Q."/>
            <person name="Paulsen I.T."/>
            <person name="Nelson K.E."/>
            <person name="Khouri H.M."/>
            <person name="Radune D."/>
            <person name="Sosa J."/>
            <person name="Dodson R.J."/>
            <person name="Sullivan S.A."/>
            <person name="Rosovitz M.J."/>
            <person name="Madupu R."/>
            <person name="Brinkac L.M."/>
            <person name="Durkin A.S."/>
            <person name="Daugherty S.C."/>
            <person name="Kothari S.P."/>
            <person name="Giglio M.G."/>
            <person name="Zhou L."/>
            <person name="Haft D.H."/>
            <person name="Selengut J.D."/>
            <person name="Davidsen T.M."/>
            <person name="Yang Q."/>
            <person name="Zafar N."/>
            <person name="Ward N.L."/>
        </authorList>
    </citation>
    <scope>NUCLEOTIDE SEQUENCE [LARGE SCALE GENOMIC DNA]</scope>
    <source>
        <strain evidence="1 2">ATCC 15444</strain>
    </source>
</reference>